<protein>
    <submittedName>
        <fullName evidence="1">Reverse transcriptase domain-containing protein</fullName>
    </submittedName>
</protein>
<feature type="non-terminal residue" evidence="1">
    <location>
        <position position="141"/>
    </location>
</feature>
<dbReference type="GO" id="GO:0003964">
    <property type="term" value="F:RNA-directed DNA polymerase activity"/>
    <property type="evidence" value="ECO:0007669"/>
    <property type="project" value="UniProtKB-KW"/>
</dbReference>
<gene>
    <name evidence="1" type="ORF">Tci_885279</name>
</gene>
<evidence type="ECO:0000313" key="1">
    <source>
        <dbReference type="EMBL" id="GFD13310.1"/>
    </source>
</evidence>
<reference evidence="1" key="1">
    <citation type="journal article" date="2019" name="Sci. Rep.">
        <title>Draft genome of Tanacetum cinerariifolium, the natural source of mosquito coil.</title>
        <authorList>
            <person name="Yamashiro T."/>
            <person name="Shiraishi A."/>
            <person name="Satake H."/>
            <person name="Nakayama K."/>
        </authorList>
    </citation>
    <scope>NUCLEOTIDE SEQUENCE</scope>
</reference>
<comment type="caution">
    <text evidence="1">The sequence shown here is derived from an EMBL/GenBank/DDBJ whole genome shotgun (WGS) entry which is preliminary data.</text>
</comment>
<dbReference type="EMBL" id="BKCJ011271520">
    <property type="protein sequence ID" value="GFD13310.1"/>
    <property type="molecule type" value="Genomic_DNA"/>
</dbReference>
<organism evidence="1">
    <name type="scientific">Tanacetum cinerariifolium</name>
    <name type="common">Dalmatian daisy</name>
    <name type="synonym">Chrysanthemum cinerariifolium</name>
    <dbReference type="NCBI Taxonomy" id="118510"/>
    <lineage>
        <taxon>Eukaryota</taxon>
        <taxon>Viridiplantae</taxon>
        <taxon>Streptophyta</taxon>
        <taxon>Embryophyta</taxon>
        <taxon>Tracheophyta</taxon>
        <taxon>Spermatophyta</taxon>
        <taxon>Magnoliopsida</taxon>
        <taxon>eudicotyledons</taxon>
        <taxon>Gunneridae</taxon>
        <taxon>Pentapetalae</taxon>
        <taxon>asterids</taxon>
        <taxon>campanulids</taxon>
        <taxon>Asterales</taxon>
        <taxon>Asteraceae</taxon>
        <taxon>Asteroideae</taxon>
        <taxon>Anthemideae</taxon>
        <taxon>Anthemidinae</taxon>
        <taxon>Tanacetum</taxon>
    </lineage>
</organism>
<keyword evidence="1" id="KW-0695">RNA-directed DNA polymerase</keyword>
<accession>A0A699TU22</accession>
<name>A0A699TU22_TANCI</name>
<dbReference type="AlphaFoldDB" id="A0A699TU22"/>
<sequence length="141" mass="16085">MKFVVVRAPLPYNIILGRPGLKTLRSIPSTIHSMMKFSTPKGVATLVTRIVIIAECRRLEKKQMIKESFKGEREVAATKEMLVNPLFPDQRVTIGGRLSETYREQLECLLKDNMEVFAWEPSDMMGVPRRTVEHTLNVNPS</sequence>
<keyword evidence="1" id="KW-0548">Nucleotidyltransferase</keyword>
<proteinExistence type="predicted"/>
<keyword evidence="1" id="KW-0808">Transferase</keyword>